<dbReference type="EMBL" id="AJWJ01000014">
    <property type="protein sequence ID" value="KAF2078003.1"/>
    <property type="molecule type" value="Genomic_DNA"/>
</dbReference>
<feature type="region of interest" description="Disordered" evidence="1">
    <location>
        <begin position="79"/>
        <end position="128"/>
    </location>
</feature>
<gene>
    <name evidence="2" type="ORF">CYY_000727</name>
</gene>
<proteinExistence type="predicted"/>
<comment type="caution">
    <text evidence="2">The sequence shown here is derived from an EMBL/GenBank/DDBJ whole genome shotgun (WGS) entry which is preliminary data.</text>
</comment>
<protein>
    <submittedName>
        <fullName evidence="2">Uncharacterized protein</fullName>
    </submittedName>
</protein>
<reference evidence="2" key="1">
    <citation type="submission" date="2020-01" db="EMBL/GenBank/DDBJ databases">
        <title>Development of genomics and gene disruption for Polysphondylium violaceum indicates a role for the polyketide synthase stlB in stalk morphogenesis.</title>
        <authorList>
            <person name="Narita B."/>
            <person name="Kawabe Y."/>
            <person name="Kin K."/>
            <person name="Saito T."/>
            <person name="Gibbs R."/>
            <person name="Kuspa A."/>
            <person name="Muzny D."/>
            <person name="Queller D."/>
            <person name="Richards S."/>
            <person name="Strassman J."/>
            <person name="Sucgang R."/>
            <person name="Worley K."/>
            <person name="Schaap P."/>
        </authorList>
    </citation>
    <scope>NUCLEOTIDE SEQUENCE</scope>
    <source>
        <strain evidence="2">QSvi11</strain>
    </source>
</reference>
<evidence type="ECO:0000256" key="1">
    <source>
        <dbReference type="SAM" id="MobiDB-lite"/>
    </source>
</evidence>
<name>A0A8J4PZC7_9MYCE</name>
<sequence length="257" mass="29632">MKLEASLGTKIPLVEIMSDDIASVGAFTKKKNYKTIYFKEEIYRKIYSIVQGLKYIKPGALVGLVPDVAKQSKRRGPRKFIDCKMENESDDDQDQYDYNQDDSGVDSDVEEEDHSDDEDSDEDSDEPIVKIEGIERKRRIWNYHQTFDQINTNQNVKVEKVQQESPMIDDGDNESEEVDIEADTLKYNNDNSNNQNQVPSYEKEIDFYSSQLIDEPISNDLSFEDGAIENLCQLSKFHDVLQLEKASINYLISIKKL</sequence>
<keyword evidence="3" id="KW-1185">Reference proteome</keyword>
<evidence type="ECO:0000313" key="2">
    <source>
        <dbReference type="EMBL" id="KAF2078003.1"/>
    </source>
</evidence>
<accession>A0A8J4PZC7</accession>
<feature type="compositionally biased region" description="Acidic residues" evidence="1">
    <location>
        <begin position="88"/>
        <end position="126"/>
    </location>
</feature>
<dbReference type="Proteomes" id="UP000695562">
    <property type="component" value="Unassembled WGS sequence"/>
</dbReference>
<evidence type="ECO:0000313" key="3">
    <source>
        <dbReference type="Proteomes" id="UP000695562"/>
    </source>
</evidence>
<organism evidence="2 3">
    <name type="scientific">Polysphondylium violaceum</name>
    <dbReference type="NCBI Taxonomy" id="133409"/>
    <lineage>
        <taxon>Eukaryota</taxon>
        <taxon>Amoebozoa</taxon>
        <taxon>Evosea</taxon>
        <taxon>Eumycetozoa</taxon>
        <taxon>Dictyostelia</taxon>
        <taxon>Dictyosteliales</taxon>
        <taxon>Dictyosteliaceae</taxon>
        <taxon>Polysphondylium</taxon>
    </lineage>
</organism>
<dbReference type="AlphaFoldDB" id="A0A8J4PZC7"/>